<evidence type="ECO:0000313" key="2">
    <source>
        <dbReference type="Proteomes" id="UP000038045"/>
    </source>
</evidence>
<dbReference type="STRING" id="131310.A0A0N4ZEX8"/>
<name>A0A0N4ZEX8_PARTI</name>
<protein>
    <submittedName>
        <fullName evidence="3">GPI transamidase component GPI16</fullName>
    </submittedName>
</protein>
<evidence type="ECO:0000256" key="1">
    <source>
        <dbReference type="SAM" id="SignalP"/>
    </source>
</evidence>
<keyword evidence="1" id="KW-0732">Signal</keyword>
<keyword evidence="2" id="KW-1185">Reference proteome</keyword>
<dbReference type="Proteomes" id="UP000038045">
    <property type="component" value="Unplaced"/>
</dbReference>
<proteinExistence type="predicted"/>
<dbReference type="WBParaSite" id="PTRK_0000631100.1">
    <property type="protein sequence ID" value="PTRK_0000631100.1"/>
    <property type="gene ID" value="PTRK_0000631100"/>
</dbReference>
<dbReference type="PANTHER" id="PTHR12959">
    <property type="entry name" value="GPI TRANSAMIDASE COMPONENT PIG-T-RELATED"/>
    <property type="match status" value="1"/>
</dbReference>
<organism evidence="2 3">
    <name type="scientific">Parastrongyloides trichosuri</name>
    <name type="common">Possum-specific nematode worm</name>
    <dbReference type="NCBI Taxonomy" id="131310"/>
    <lineage>
        <taxon>Eukaryota</taxon>
        <taxon>Metazoa</taxon>
        <taxon>Ecdysozoa</taxon>
        <taxon>Nematoda</taxon>
        <taxon>Chromadorea</taxon>
        <taxon>Rhabditida</taxon>
        <taxon>Tylenchina</taxon>
        <taxon>Panagrolaimomorpha</taxon>
        <taxon>Strongyloidoidea</taxon>
        <taxon>Strongyloididae</taxon>
        <taxon>Parastrongyloides</taxon>
    </lineage>
</organism>
<dbReference type="GO" id="GO:0042765">
    <property type="term" value="C:GPI-anchor transamidase complex"/>
    <property type="evidence" value="ECO:0007669"/>
    <property type="project" value="InterPro"/>
</dbReference>
<accession>A0A0N4ZEX8</accession>
<sequence>MFKYIVFYYLLFFSLFLINKATTEVPNDTYTETLYISRLKNQKIFVQFNYGIKTNSFNTSIFDLFPRTISDLSKTYSIEYLSFSLSFSNWLTSDWGYQPKPEHPVGASIKVHFKEGSNPDILWPNLVQTMSGIFCGSWKDLDPFFTKSISKYHKEAIVSEESVCTENFSPFLKLLPCKGTAGLASLMNTEKFYEANYHSISLEFNSTQKSLNLFANYVEGNKKNSNYKNFDFESIFGKKLGNYKCNLASSSKIYIEMTKDMNVNPLPNSVFEKFNKKFGVYDNLNTDISSISVLYENPYIKGRERLTYSPLISVQSSTSHIGEQSGSIITKIWNRYNKNIPISLSQSLPWYIKVYIHSLSFQCNHIDIEYTFNKIIQSKIRDRPYYFKLTSELPPSSLCILKFNYGLHFLKTTEYPPDAEKGRVIEGVMLELELPIGDYDKNVTYYDLEKYDVLTSNENIKFIVYGHPISIQIPLPDFSMPFNVICMVCTIISLFYGPLHTMSTKVLFLSTGSDKELPLLRRIILKFKNKLVNIFNKKNNIPDDKVKVE</sequence>
<feature type="chain" id="PRO_5005891605" evidence="1">
    <location>
        <begin position="24"/>
        <end position="549"/>
    </location>
</feature>
<feature type="signal peptide" evidence="1">
    <location>
        <begin position="1"/>
        <end position="23"/>
    </location>
</feature>
<evidence type="ECO:0000313" key="3">
    <source>
        <dbReference type="WBParaSite" id="PTRK_0000631100.1"/>
    </source>
</evidence>
<dbReference type="PANTHER" id="PTHR12959:SF11">
    <property type="entry name" value="GPI TRANSAMIDASE COMPONENT PIG-T"/>
    <property type="match status" value="1"/>
</dbReference>
<dbReference type="Pfam" id="PF04113">
    <property type="entry name" value="Gpi16"/>
    <property type="match status" value="2"/>
</dbReference>
<reference evidence="3" key="1">
    <citation type="submission" date="2017-02" db="UniProtKB">
        <authorList>
            <consortium name="WormBaseParasite"/>
        </authorList>
    </citation>
    <scope>IDENTIFICATION</scope>
</reference>
<dbReference type="InterPro" id="IPR007245">
    <property type="entry name" value="PIG-T"/>
</dbReference>
<dbReference type="AlphaFoldDB" id="A0A0N4ZEX8"/>
<dbReference type="GO" id="GO:0016255">
    <property type="term" value="P:attachment of GPI anchor to protein"/>
    <property type="evidence" value="ECO:0007669"/>
    <property type="project" value="InterPro"/>
</dbReference>